<feature type="transmembrane region" description="Helical" evidence="1">
    <location>
        <begin position="418"/>
        <end position="438"/>
    </location>
</feature>
<evidence type="ECO:0000313" key="3">
    <source>
        <dbReference type="EMBL" id="QQM67543.1"/>
    </source>
</evidence>
<dbReference type="InterPro" id="IPR024962">
    <property type="entry name" value="YukD-like"/>
</dbReference>
<protein>
    <submittedName>
        <fullName evidence="3">EsaB/YukD family protein</fullName>
    </submittedName>
</protein>
<feature type="transmembrane region" description="Helical" evidence="1">
    <location>
        <begin position="355"/>
        <end position="374"/>
    </location>
</feature>
<dbReference type="Pfam" id="PF08817">
    <property type="entry name" value="YukD"/>
    <property type="match status" value="1"/>
</dbReference>
<feature type="domain" description="EccD-like transmembrane" evidence="2">
    <location>
        <begin position="114"/>
        <end position="437"/>
    </location>
</feature>
<keyword evidence="1" id="KW-0812">Transmembrane</keyword>
<gene>
    <name evidence="3" type="ORF">JG540_01160</name>
</gene>
<feature type="transmembrane region" description="Helical" evidence="1">
    <location>
        <begin position="203"/>
        <end position="221"/>
    </location>
</feature>
<dbReference type="EMBL" id="CP066802">
    <property type="protein sequence ID" value="QQM67543.1"/>
    <property type="molecule type" value="Genomic_DNA"/>
</dbReference>
<evidence type="ECO:0000313" key="4">
    <source>
        <dbReference type="Proteomes" id="UP000595895"/>
    </source>
</evidence>
<dbReference type="Gene3D" id="3.10.20.90">
    <property type="entry name" value="Phosphatidylinositol 3-kinase Catalytic Subunit, Chain A, domain 1"/>
    <property type="match status" value="1"/>
</dbReference>
<sequence>MIPYTRVTIAAPNRRAEIVMPSDEAVGTQYPYILKLLGVTDGDELPPLRLVRPGGTIIDLEQDLAAQQVPDGELLRLLPDDEVPPPAEISDLSGALTDATDSHPWRWKPSDRLIGTGTLLLVSGAILMRTLLFDQLHDAAAWLQVLPGLLVILIGALAVRESGRTRYARPLRGGGILLQCLGTGLLLPSLYSLATGTDTEQGTTAALSAALIAAGCVAVGVRREAWLYGALTAGGLIILRAVLKSVTQDVALTTGLTAIAVVILLGLLPWFALLVSGTSRLDDEALAGQLPARRRVDLAVLRSHDTVASASLACAAAIAWSTHHLALSGNTWARALAVTVVLATLLRSRAYPLRLEVLALWASSVPAVLALSSLVQDQTVRAAALVVAAALVAAVSLYQPSAQNRIRLRRIGNRLETLCVVATLPLLCGMQGTFSHLLRLF</sequence>
<feature type="transmembrane region" description="Helical" evidence="1">
    <location>
        <begin position="139"/>
        <end position="159"/>
    </location>
</feature>
<accession>A0A7T7S1R6</accession>
<keyword evidence="1" id="KW-0472">Membrane</keyword>
<dbReference type="InterPro" id="IPR044049">
    <property type="entry name" value="EccD_transm"/>
</dbReference>
<evidence type="ECO:0000259" key="2">
    <source>
        <dbReference type="Pfam" id="PF19053"/>
    </source>
</evidence>
<feature type="transmembrane region" description="Helical" evidence="1">
    <location>
        <begin position="226"/>
        <end position="243"/>
    </location>
</feature>
<feature type="transmembrane region" description="Helical" evidence="1">
    <location>
        <begin position="171"/>
        <end position="191"/>
    </location>
</feature>
<dbReference type="RefSeq" id="WP_200276218.1">
    <property type="nucleotide sequence ID" value="NZ_CP066802.1"/>
</dbReference>
<feature type="transmembrane region" description="Helical" evidence="1">
    <location>
        <begin position="380"/>
        <end position="398"/>
    </location>
</feature>
<evidence type="ECO:0000256" key="1">
    <source>
        <dbReference type="SAM" id="Phobius"/>
    </source>
</evidence>
<organism evidence="3 4">
    <name type="scientific">Actinomyces weissii</name>
    <dbReference type="NCBI Taxonomy" id="675090"/>
    <lineage>
        <taxon>Bacteria</taxon>
        <taxon>Bacillati</taxon>
        <taxon>Actinomycetota</taxon>
        <taxon>Actinomycetes</taxon>
        <taxon>Actinomycetales</taxon>
        <taxon>Actinomycetaceae</taxon>
        <taxon>Actinomyces</taxon>
    </lineage>
</organism>
<name>A0A7T7S1R6_9ACTO</name>
<dbReference type="KEGG" id="awe:JG540_01160"/>
<reference evidence="3 4" key="1">
    <citation type="submission" date="2020-12" db="EMBL/GenBank/DDBJ databases">
        <authorList>
            <person name="Zhou J."/>
        </authorList>
    </citation>
    <scope>NUCLEOTIDE SEQUENCE [LARGE SCALE GENOMIC DNA]</scope>
    <source>
        <strain evidence="3 4">CCUG 61299</strain>
    </source>
</reference>
<dbReference type="Pfam" id="PF19053">
    <property type="entry name" value="EccD"/>
    <property type="match status" value="1"/>
</dbReference>
<dbReference type="Proteomes" id="UP000595895">
    <property type="component" value="Chromosome"/>
</dbReference>
<keyword evidence="4" id="KW-1185">Reference proteome</keyword>
<proteinExistence type="predicted"/>
<keyword evidence="1" id="KW-1133">Transmembrane helix</keyword>
<feature type="transmembrane region" description="Helical" evidence="1">
    <location>
        <begin position="255"/>
        <end position="278"/>
    </location>
</feature>
<feature type="transmembrane region" description="Helical" evidence="1">
    <location>
        <begin position="113"/>
        <end position="133"/>
    </location>
</feature>
<dbReference type="AlphaFoldDB" id="A0A7T7S1R6"/>